<comment type="caution">
    <text evidence="2">The sequence shown here is derived from an EMBL/GenBank/DDBJ whole genome shotgun (WGS) entry which is preliminary data.</text>
</comment>
<proteinExistence type="predicted"/>
<sequence length="80" mass="8506">MILAARDGDTDKVQAPIESGADVSVLVGDGLTPLTDAAKHGHSDVATCLLETGIQTELILGKLNEDRTQVVILAVIWDYF</sequence>
<organism evidence="2 3">
    <name type="scientific">Actinidia rufa</name>
    <dbReference type="NCBI Taxonomy" id="165716"/>
    <lineage>
        <taxon>Eukaryota</taxon>
        <taxon>Viridiplantae</taxon>
        <taxon>Streptophyta</taxon>
        <taxon>Embryophyta</taxon>
        <taxon>Tracheophyta</taxon>
        <taxon>Spermatophyta</taxon>
        <taxon>Magnoliopsida</taxon>
        <taxon>eudicotyledons</taxon>
        <taxon>Gunneridae</taxon>
        <taxon>Pentapetalae</taxon>
        <taxon>asterids</taxon>
        <taxon>Ericales</taxon>
        <taxon>Actinidiaceae</taxon>
        <taxon>Actinidia</taxon>
    </lineage>
</organism>
<dbReference type="EMBL" id="BJWL01000004">
    <property type="protein sequence ID" value="GFY86016.1"/>
    <property type="molecule type" value="Genomic_DNA"/>
</dbReference>
<dbReference type="Pfam" id="PF12796">
    <property type="entry name" value="Ank_2"/>
    <property type="match status" value="1"/>
</dbReference>
<reference evidence="2 3" key="1">
    <citation type="submission" date="2019-07" db="EMBL/GenBank/DDBJ databases">
        <title>De Novo Assembly of kiwifruit Actinidia rufa.</title>
        <authorList>
            <person name="Sugita-Konishi S."/>
            <person name="Sato K."/>
            <person name="Mori E."/>
            <person name="Abe Y."/>
            <person name="Kisaki G."/>
            <person name="Hamano K."/>
            <person name="Suezawa K."/>
            <person name="Otani M."/>
            <person name="Fukuda T."/>
            <person name="Manabe T."/>
            <person name="Gomi K."/>
            <person name="Tabuchi M."/>
            <person name="Akimitsu K."/>
            <person name="Kataoka I."/>
        </authorList>
    </citation>
    <scope>NUCLEOTIDE SEQUENCE [LARGE SCALE GENOMIC DNA]</scope>
    <source>
        <strain evidence="3">cv. Fuchu</strain>
    </source>
</reference>
<protein>
    <recommendedName>
        <fullName evidence="4">Ankyrin repeat family protein</fullName>
    </recommendedName>
</protein>
<dbReference type="PROSITE" id="PS50297">
    <property type="entry name" value="ANK_REP_REGION"/>
    <property type="match status" value="1"/>
</dbReference>
<feature type="repeat" description="ANK" evidence="1">
    <location>
        <begin position="29"/>
        <end position="53"/>
    </location>
</feature>
<evidence type="ECO:0000313" key="3">
    <source>
        <dbReference type="Proteomes" id="UP000585474"/>
    </source>
</evidence>
<name>A0A7J0EII7_9ERIC</name>
<dbReference type="Gene3D" id="1.25.40.20">
    <property type="entry name" value="Ankyrin repeat-containing domain"/>
    <property type="match status" value="1"/>
</dbReference>
<dbReference type="OrthoDB" id="590877at2759"/>
<gene>
    <name evidence="2" type="ORF">Acr_04g0007540</name>
</gene>
<dbReference type="SUPFAM" id="SSF48403">
    <property type="entry name" value="Ankyrin repeat"/>
    <property type="match status" value="1"/>
</dbReference>
<dbReference type="Proteomes" id="UP000585474">
    <property type="component" value="Unassembled WGS sequence"/>
</dbReference>
<evidence type="ECO:0008006" key="4">
    <source>
        <dbReference type="Google" id="ProtNLM"/>
    </source>
</evidence>
<dbReference type="AlphaFoldDB" id="A0A7J0EII7"/>
<dbReference type="PROSITE" id="PS50088">
    <property type="entry name" value="ANK_REPEAT"/>
    <property type="match status" value="1"/>
</dbReference>
<evidence type="ECO:0000256" key="1">
    <source>
        <dbReference type="PROSITE-ProRule" id="PRU00023"/>
    </source>
</evidence>
<dbReference type="InterPro" id="IPR002110">
    <property type="entry name" value="Ankyrin_rpt"/>
</dbReference>
<dbReference type="InterPro" id="IPR036770">
    <property type="entry name" value="Ankyrin_rpt-contain_sf"/>
</dbReference>
<accession>A0A7J0EII7</accession>
<keyword evidence="3" id="KW-1185">Reference proteome</keyword>
<evidence type="ECO:0000313" key="2">
    <source>
        <dbReference type="EMBL" id="GFY86016.1"/>
    </source>
</evidence>
<keyword evidence="1" id="KW-0040">ANK repeat</keyword>